<dbReference type="HAMAP" id="MF_00040">
    <property type="entry name" value="RRF"/>
    <property type="match status" value="1"/>
</dbReference>
<dbReference type="AlphaFoldDB" id="A0A381QT37"/>
<organism evidence="6">
    <name type="scientific">marine metagenome</name>
    <dbReference type="NCBI Taxonomy" id="408172"/>
    <lineage>
        <taxon>unclassified sequences</taxon>
        <taxon>metagenomes</taxon>
        <taxon>ecological metagenomes</taxon>
    </lineage>
</organism>
<dbReference type="GO" id="GO:0005737">
    <property type="term" value="C:cytoplasm"/>
    <property type="evidence" value="ECO:0007669"/>
    <property type="project" value="UniProtKB-SubCell"/>
</dbReference>
<dbReference type="Gene3D" id="3.30.1360.40">
    <property type="match status" value="1"/>
</dbReference>
<proteinExistence type="inferred from homology"/>
<evidence type="ECO:0000313" key="6">
    <source>
        <dbReference type="EMBL" id="SUZ82535.1"/>
    </source>
</evidence>
<dbReference type="NCBIfam" id="TIGR00496">
    <property type="entry name" value="frr"/>
    <property type="match status" value="1"/>
</dbReference>
<evidence type="ECO:0000256" key="2">
    <source>
        <dbReference type="ARBA" id="ARBA00005912"/>
    </source>
</evidence>
<dbReference type="EMBL" id="UINC01001512">
    <property type="protein sequence ID" value="SUZ82535.1"/>
    <property type="molecule type" value="Genomic_DNA"/>
</dbReference>
<dbReference type="Gene3D" id="1.10.132.20">
    <property type="entry name" value="Ribosome-recycling factor"/>
    <property type="match status" value="1"/>
</dbReference>
<dbReference type="Pfam" id="PF01765">
    <property type="entry name" value="RRF"/>
    <property type="match status" value="1"/>
</dbReference>
<dbReference type="PANTHER" id="PTHR20982">
    <property type="entry name" value="RIBOSOME RECYCLING FACTOR"/>
    <property type="match status" value="1"/>
</dbReference>
<evidence type="ECO:0000256" key="1">
    <source>
        <dbReference type="ARBA" id="ARBA00004496"/>
    </source>
</evidence>
<gene>
    <name evidence="6" type="ORF">METZ01_LOCUS35389</name>
</gene>
<dbReference type="InterPro" id="IPR036191">
    <property type="entry name" value="RRF_sf"/>
</dbReference>
<keyword evidence="3" id="KW-0963">Cytoplasm</keyword>
<feature type="domain" description="Ribosome recycling factor" evidence="5">
    <location>
        <begin position="22"/>
        <end position="182"/>
    </location>
</feature>
<dbReference type="CDD" id="cd00520">
    <property type="entry name" value="RRF"/>
    <property type="match status" value="1"/>
</dbReference>
<dbReference type="GO" id="GO:0006412">
    <property type="term" value="P:translation"/>
    <property type="evidence" value="ECO:0007669"/>
    <property type="project" value="UniProtKB-KW"/>
</dbReference>
<comment type="similarity">
    <text evidence="2">Belongs to the RRF family.</text>
</comment>
<dbReference type="FunFam" id="3.30.1360.40:FF:000001">
    <property type="entry name" value="Ribosome-recycling factor"/>
    <property type="match status" value="1"/>
</dbReference>
<protein>
    <recommendedName>
        <fullName evidence="5">Ribosome recycling factor domain-containing protein</fullName>
    </recommendedName>
</protein>
<dbReference type="GO" id="GO:0043023">
    <property type="term" value="F:ribosomal large subunit binding"/>
    <property type="evidence" value="ECO:0007669"/>
    <property type="project" value="TreeGrafter"/>
</dbReference>
<name>A0A381QT37_9ZZZZ</name>
<accession>A0A381QT37</accession>
<evidence type="ECO:0000256" key="4">
    <source>
        <dbReference type="ARBA" id="ARBA00022917"/>
    </source>
</evidence>
<reference evidence="6" key="1">
    <citation type="submission" date="2018-05" db="EMBL/GenBank/DDBJ databases">
        <authorList>
            <person name="Lanie J.A."/>
            <person name="Ng W.-L."/>
            <person name="Kazmierczak K.M."/>
            <person name="Andrzejewski T.M."/>
            <person name="Davidsen T.M."/>
            <person name="Wayne K.J."/>
            <person name="Tettelin H."/>
            <person name="Glass J.I."/>
            <person name="Rusch D."/>
            <person name="Podicherti R."/>
            <person name="Tsui H.-C.T."/>
            <person name="Winkler M.E."/>
        </authorList>
    </citation>
    <scope>NUCLEOTIDE SEQUENCE</scope>
</reference>
<dbReference type="SUPFAM" id="SSF55194">
    <property type="entry name" value="Ribosome recycling factor, RRF"/>
    <property type="match status" value="1"/>
</dbReference>
<evidence type="ECO:0000256" key="3">
    <source>
        <dbReference type="ARBA" id="ARBA00022490"/>
    </source>
</evidence>
<evidence type="ECO:0000259" key="5">
    <source>
        <dbReference type="Pfam" id="PF01765"/>
    </source>
</evidence>
<keyword evidence="4" id="KW-0648">Protein biosynthesis</keyword>
<dbReference type="PANTHER" id="PTHR20982:SF3">
    <property type="entry name" value="MITOCHONDRIAL RIBOSOME RECYCLING FACTOR PSEUDO 1"/>
    <property type="match status" value="1"/>
</dbReference>
<dbReference type="FunFam" id="1.10.132.20:FF:000001">
    <property type="entry name" value="Ribosome-recycling factor"/>
    <property type="match status" value="1"/>
</dbReference>
<dbReference type="InterPro" id="IPR002661">
    <property type="entry name" value="Ribosome_recyc_fac"/>
</dbReference>
<sequence>MEEELIKDAERKMKNSIDHLLHELGKLRTGQASVALLDDLLVDYYGNPTPLKQVATLGAPDNQTLTVQPWETSILKDIEKAIQGSDLGLTPNNDGKVIRLTIPPLTNERRQQLVKLVKKQSEECKVAIRNIRRDINEKLKKSEKNHDISEDVGRKAHEATQKITDKFVAEVDKIIQTKEKDIIEV</sequence>
<comment type="subcellular location">
    <subcellularLocation>
        <location evidence="1">Cytoplasm</location>
    </subcellularLocation>
</comment>
<dbReference type="InterPro" id="IPR023584">
    <property type="entry name" value="Ribosome_recyc_fac_dom"/>
</dbReference>